<dbReference type="EMBL" id="CP001804">
    <property type="protein sequence ID" value="ACY17227.1"/>
    <property type="molecule type" value="Genomic_DNA"/>
</dbReference>
<evidence type="ECO:0000256" key="3">
    <source>
        <dbReference type="SAM" id="MobiDB-lite"/>
    </source>
</evidence>
<dbReference type="Gene3D" id="1.10.230.10">
    <property type="entry name" value="Cytochrome P450-Terp, domain 2"/>
    <property type="match status" value="1"/>
</dbReference>
<gene>
    <name evidence="4" type="ordered locus">Hoch_4737</name>
</gene>
<sequence>MPQSALTRTFIAELPNLQRPFQALATAGPQPIAEITVDDVLHRGLRGLPTLITNVSTVCRERGLIFRGRELPSLTGASVLELLWMGITAKAPTSAELDELAREFGQHALPEQTLAILDAFGPKLDPILAFSHCYSHLAASLEGEDTFRAGHGDQAFAAARALGHVKRIVALSLPLIGAIYSRLRGRPQQRPIDWSLGWGSNLCRALDLDEQRFARILEIHGIVHLDQGKGNPSSHVSHVVATTGADPYRCVAASLIALSCPSHAFAGIGVLDTIDELHRLHGPPTREQVRDYLITRLRCGERVYGIGQAVMKNLDTRFACLHQAAAPLLAGDPYYQTMAHMVDVMGEAFAAVGKHEVVPHPNVNMVSSLILCRLMGVDRAMLPLLFAASRIIGNLCQYIENLILPGRVCRPLSHTTEELSQRCQLGDARRHRPAAPAAKTGTPLAS</sequence>
<dbReference type="GO" id="GO:0006099">
    <property type="term" value="P:tricarboxylic acid cycle"/>
    <property type="evidence" value="ECO:0007669"/>
    <property type="project" value="UniProtKB-UniPathway"/>
</dbReference>
<dbReference type="STRING" id="502025.Hoch_4737"/>
<evidence type="ECO:0000313" key="5">
    <source>
        <dbReference type="Proteomes" id="UP000001880"/>
    </source>
</evidence>
<evidence type="ECO:0000256" key="2">
    <source>
        <dbReference type="ARBA" id="ARBA00012972"/>
    </source>
</evidence>
<dbReference type="AlphaFoldDB" id="D0LRJ9"/>
<dbReference type="GO" id="GO:0005975">
    <property type="term" value="P:carbohydrate metabolic process"/>
    <property type="evidence" value="ECO:0007669"/>
    <property type="project" value="TreeGrafter"/>
</dbReference>
<dbReference type="UniPathway" id="UPA00223">
    <property type="reaction ID" value="UER00717"/>
</dbReference>
<dbReference type="SUPFAM" id="SSF48256">
    <property type="entry name" value="Citrate synthase"/>
    <property type="match status" value="1"/>
</dbReference>
<dbReference type="InterPro" id="IPR016142">
    <property type="entry name" value="Citrate_synth-like_lrg_a-sub"/>
</dbReference>
<feature type="region of interest" description="Disordered" evidence="3">
    <location>
        <begin position="421"/>
        <end position="446"/>
    </location>
</feature>
<evidence type="ECO:0000313" key="4">
    <source>
        <dbReference type="EMBL" id="ACY17227.1"/>
    </source>
</evidence>
<dbReference type="Proteomes" id="UP000001880">
    <property type="component" value="Chromosome"/>
</dbReference>
<dbReference type="HOGENOM" id="CLU_613608_0_0_7"/>
<dbReference type="Gene3D" id="1.10.580.10">
    <property type="entry name" value="Citrate Synthase, domain 1"/>
    <property type="match status" value="1"/>
</dbReference>
<dbReference type="KEGG" id="hoh:Hoch_4737"/>
<dbReference type="eggNOG" id="COG0372">
    <property type="taxonomic scope" value="Bacteria"/>
</dbReference>
<dbReference type="PANTHER" id="PTHR11739">
    <property type="entry name" value="CITRATE SYNTHASE"/>
    <property type="match status" value="1"/>
</dbReference>
<dbReference type="EC" id="2.3.3.16" evidence="2"/>
<dbReference type="GO" id="GO:0036440">
    <property type="term" value="F:citrate synthase activity"/>
    <property type="evidence" value="ECO:0007669"/>
    <property type="project" value="UniProtKB-EC"/>
</dbReference>
<dbReference type="InterPro" id="IPR016143">
    <property type="entry name" value="Citrate_synth-like_sm_a-sub"/>
</dbReference>
<dbReference type="RefSeq" id="WP_012829825.1">
    <property type="nucleotide sequence ID" value="NC_013440.1"/>
</dbReference>
<dbReference type="InterPro" id="IPR002020">
    <property type="entry name" value="Citrate_synthase"/>
</dbReference>
<proteinExistence type="predicted"/>
<reference evidence="4 5" key="1">
    <citation type="journal article" date="2010" name="Stand. Genomic Sci.">
        <title>Complete genome sequence of Haliangium ochraceum type strain (SMP-2).</title>
        <authorList>
            <consortium name="US DOE Joint Genome Institute (JGI-PGF)"/>
            <person name="Ivanova N."/>
            <person name="Daum C."/>
            <person name="Lang E."/>
            <person name="Abt B."/>
            <person name="Kopitz M."/>
            <person name="Saunders E."/>
            <person name="Lapidus A."/>
            <person name="Lucas S."/>
            <person name="Glavina Del Rio T."/>
            <person name="Nolan M."/>
            <person name="Tice H."/>
            <person name="Copeland A."/>
            <person name="Cheng J.F."/>
            <person name="Chen F."/>
            <person name="Bruce D."/>
            <person name="Goodwin L."/>
            <person name="Pitluck S."/>
            <person name="Mavromatis K."/>
            <person name="Pati A."/>
            <person name="Mikhailova N."/>
            <person name="Chen A."/>
            <person name="Palaniappan K."/>
            <person name="Land M."/>
            <person name="Hauser L."/>
            <person name="Chang Y.J."/>
            <person name="Jeffries C.D."/>
            <person name="Detter J.C."/>
            <person name="Brettin T."/>
            <person name="Rohde M."/>
            <person name="Goker M."/>
            <person name="Bristow J."/>
            <person name="Markowitz V."/>
            <person name="Eisen J.A."/>
            <person name="Hugenholtz P."/>
            <person name="Kyrpides N.C."/>
            <person name="Klenk H.P."/>
        </authorList>
    </citation>
    <scope>NUCLEOTIDE SEQUENCE [LARGE SCALE GENOMIC DNA]</scope>
    <source>
        <strain evidence="5">DSM 14365 / CIP 107738 / JCM 11303 / AJ 13395 / SMP-2</strain>
    </source>
</reference>
<dbReference type="PRINTS" id="PR00143">
    <property type="entry name" value="CITRTSNTHASE"/>
</dbReference>
<name>D0LRJ9_HALO1</name>
<dbReference type="OrthoDB" id="9800864at2"/>
<dbReference type="Pfam" id="PF00285">
    <property type="entry name" value="Citrate_synt"/>
    <property type="match status" value="1"/>
</dbReference>
<comment type="pathway">
    <text evidence="1">Carbohydrate metabolism; tricarboxylic acid cycle; isocitrate from oxaloacetate: step 1/2.</text>
</comment>
<organism evidence="4 5">
    <name type="scientific">Haliangium ochraceum (strain DSM 14365 / JCM 11303 / SMP-2)</name>
    <dbReference type="NCBI Taxonomy" id="502025"/>
    <lineage>
        <taxon>Bacteria</taxon>
        <taxon>Pseudomonadati</taxon>
        <taxon>Myxococcota</taxon>
        <taxon>Polyangia</taxon>
        <taxon>Haliangiales</taxon>
        <taxon>Kofleriaceae</taxon>
        <taxon>Haliangium</taxon>
    </lineage>
</organism>
<dbReference type="PANTHER" id="PTHR11739:SF8">
    <property type="entry name" value="CITRATE SYNTHASE, MITOCHONDRIAL"/>
    <property type="match status" value="1"/>
</dbReference>
<evidence type="ECO:0000256" key="1">
    <source>
        <dbReference type="ARBA" id="ARBA00004751"/>
    </source>
</evidence>
<accession>D0LRJ9</accession>
<keyword evidence="5" id="KW-1185">Reference proteome</keyword>
<protein>
    <recommendedName>
        <fullName evidence="2">citrate synthase (unknown stereospecificity)</fullName>
        <ecNumber evidence="2">2.3.3.16</ecNumber>
    </recommendedName>
</protein>
<dbReference type="InterPro" id="IPR036969">
    <property type="entry name" value="Citrate_synthase_sf"/>
</dbReference>